<keyword evidence="15" id="KW-1015">Disulfide bond</keyword>
<evidence type="ECO:0000256" key="10">
    <source>
        <dbReference type="ARBA" id="ARBA00022741"/>
    </source>
</evidence>
<dbReference type="SMART" id="SM00473">
    <property type="entry name" value="PAN_AP"/>
    <property type="match status" value="1"/>
</dbReference>
<evidence type="ECO:0000256" key="16">
    <source>
        <dbReference type="ARBA" id="ARBA00023170"/>
    </source>
</evidence>
<dbReference type="PROSITE" id="PS50948">
    <property type="entry name" value="PAN"/>
    <property type="match status" value="1"/>
</dbReference>
<keyword evidence="11" id="KW-0418">Kinase</keyword>
<dbReference type="Gramene" id="OMERI01G36940.1">
    <property type="protein sequence ID" value="OMERI01G36940.1"/>
    <property type="gene ID" value="OMERI01G36940"/>
</dbReference>
<dbReference type="STRING" id="40149.A0A0E0CBD2"/>
<evidence type="ECO:0000256" key="9">
    <source>
        <dbReference type="ARBA" id="ARBA00022734"/>
    </source>
</evidence>
<dbReference type="GO" id="GO:0030246">
    <property type="term" value="F:carbohydrate binding"/>
    <property type="evidence" value="ECO:0007669"/>
    <property type="project" value="UniProtKB-KW"/>
</dbReference>
<dbReference type="InterPro" id="IPR008271">
    <property type="entry name" value="Ser/Thr_kinase_AS"/>
</dbReference>
<evidence type="ECO:0000256" key="14">
    <source>
        <dbReference type="ARBA" id="ARBA00023136"/>
    </source>
</evidence>
<evidence type="ECO:0000259" key="23">
    <source>
        <dbReference type="PROSITE" id="PS50927"/>
    </source>
</evidence>
<dbReference type="PROSITE" id="PS00108">
    <property type="entry name" value="PROTEIN_KINASE_ST"/>
    <property type="match status" value="2"/>
</dbReference>
<dbReference type="PROSITE" id="PS00107">
    <property type="entry name" value="PROTEIN_KINASE_ATP"/>
    <property type="match status" value="1"/>
</dbReference>
<dbReference type="Pfam" id="PF01453">
    <property type="entry name" value="B_lectin"/>
    <property type="match status" value="1"/>
</dbReference>
<feature type="domain" description="Apple" evidence="24">
    <location>
        <begin position="763"/>
        <end position="844"/>
    </location>
</feature>
<evidence type="ECO:0000256" key="12">
    <source>
        <dbReference type="ARBA" id="ARBA00022840"/>
    </source>
</evidence>
<keyword evidence="16" id="KW-0675">Receptor</keyword>
<dbReference type="GO" id="GO:0005886">
    <property type="term" value="C:plasma membrane"/>
    <property type="evidence" value="ECO:0007669"/>
    <property type="project" value="UniProtKB-SubCell"/>
</dbReference>
<organism evidence="25">
    <name type="scientific">Oryza meridionalis</name>
    <dbReference type="NCBI Taxonomy" id="40149"/>
    <lineage>
        <taxon>Eukaryota</taxon>
        <taxon>Viridiplantae</taxon>
        <taxon>Streptophyta</taxon>
        <taxon>Embryophyta</taxon>
        <taxon>Tracheophyta</taxon>
        <taxon>Spermatophyta</taxon>
        <taxon>Magnoliopsida</taxon>
        <taxon>Liliopsida</taxon>
        <taxon>Poales</taxon>
        <taxon>Poaceae</taxon>
        <taxon>BOP clade</taxon>
        <taxon>Oryzoideae</taxon>
        <taxon>Oryzeae</taxon>
        <taxon>Oryzinae</taxon>
        <taxon>Oryza</taxon>
    </lineage>
</organism>
<evidence type="ECO:0000256" key="6">
    <source>
        <dbReference type="ARBA" id="ARBA00022679"/>
    </source>
</evidence>
<comment type="subcellular location">
    <subcellularLocation>
        <location evidence="1">Cell membrane</location>
        <topology evidence="1">Single-pass type I membrane protein</topology>
    </subcellularLocation>
</comment>
<evidence type="ECO:0000256" key="5">
    <source>
        <dbReference type="ARBA" id="ARBA00022553"/>
    </source>
</evidence>
<keyword evidence="9" id="KW-0430">Lectin</keyword>
<dbReference type="SMART" id="SM00108">
    <property type="entry name" value="B_lectin"/>
    <property type="match status" value="1"/>
</dbReference>
<dbReference type="Gene3D" id="2.90.10.10">
    <property type="entry name" value="Bulb-type lectin domain"/>
    <property type="match status" value="1"/>
</dbReference>
<dbReference type="FunFam" id="2.90.10.10:FF:000002">
    <property type="entry name" value="Serine/threonine-protein kinase"/>
    <property type="match status" value="1"/>
</dbReference>
<keyword evidence="26" id="KW-1185">Reference proteome</keyword>
<dbReference type="FunFam" id="1.10.510.10:FF:001427">
    <property type="entry name" value="Serine/threonine-protein kinase"/>
    <property type="match status" value="1"/>
</dbReference>
<dbReference type="GO" id="GO:0048544">
    <property type="term" value="P:recognition of pollen"/>
    <property type="evidence" value="ECO:0007669"/>
    <property type="project" value="InterPro"/>
</dbReference>
<evidence type="ECO:0000256" key="21">
    <source>
        <dbReference type="SAM" id="Phobius"/>
    </source>
</evidence>
<dbReference type="PANTHER" id="PTHR47974">
    <property type="entry name" value="OS07G0415500 PROTEIN"/>
    <property type="match status" value="1"/>
</dbReference>
<dbReference type="PROSITE" id="PS50927">
    <property type="entry name" value="BULB_LECTIN"/>
    <property type="match status" value="1"/>
</dbReference>
<keyword evidence="8" id="KW-0732">Signal</keyword>
<keyword evidence="10 20" id="KW-0547">Nucleotide-binding</keyword>
<dbReference type="FunFam" id="1.10.510.10:FF:000537">
    <property type="entry name" value="Putative receptor-like protein kinase"/>
    <property type="match status" value="1"/>
</dbReference>
<keyword evidence="12 20" id="KW-0067">ATP-binding</keyword>
<comment type="catalytic activity">
    <reaction evidence="18">
        <text>L-threonyl-[protein] + ATP = O-phospho-L-threonyl-[protein] + ADP + H(+)</text>
        <dbReference type="Rhea" id="RHEA:46608"/>
        <dbReference type="Rhea" id="RHEA-COMP:11060"/>
        <dbReference type="Rhea" id="RHEA-COMP:11605"/>
        <dbReference type="ChEBI" id="CHEBI:15378"/>
        <dbReference type="ChEBI" id="CHEBI:30013"/>
        <dbReference type="ChEBI" id="CHEBI:30616"/>
        <dbReference type="ChEBI" id="CHEBI:61977"/>
        <dbReference type="ChEBI" id="CHEBI:456216"/>
        <dbReference type="EC" id="2.7.11.1"/>
    </reaction>
</comment>
<dbReference type="PROSITE" id="PS50011">
    <property type="entry name" value="PROTEIN_KINASE_DOM"/>
    <property type="match status" value="2"/>
</dbReference>
<dbReference type="CDD" id="cd00028">
    <property type="entry name" value="B_lectin"/>
    <property type="match status" value="1"/>
</dbReference>
<evidence type="ECO:0000256" key="3">
    <source>
        <dbReference type="ARBA" id="ARBA00022475"/>
    </source>
</evidence>
<dbReference type="Proteomes" id="UP000008021">
    <property type="component" value="Chromosome 1"/>
</dbReference>
<dbReference type="Gene3D" id="3.30.200.20">
    <property type="entry name" value="Phosphorylase Kinase, domain 1"/>
    <property type="match status" value="2"/>
</dbReference>
<dbReference type="SMART" id="SM00220">
    <property type="entry name" value="S_TKc"/>
    <property type="match status" value="2"/>
</dbReference>
<keyword evidence="17" id="KW-0325">Glycoprotein</keyword>
<evidence type="ECO:0000256" key="4">
    <source>
        <dbReference type="ARBA" id="ARBA00022527"/>
    </source>
</evidence>
<dbReference type="CDD" id="cd14066">
    <property type="entry name" value="STKc_IRAK"/>
    <property type="match status" value="2"/>
</dbReference>
<dbReference type="InterPro" id="IPR011009">
    <property type="entry name" value="Kinase-like_dom_sf"/>
</dbReference>
<dbReference type="InterPro" id="IPR036426">
    <property type="entry name" value="Bulb-type_lectin_dom_sf"/>
</dbReference>
<evidence type="ECO:0000256" key="13">
    <source>
        <dbReference type="ARBA" id="ARBA00022989"/>
    </source>
</evidence>
<dbReference type="Pfam" id="PF00954">
    <property type="entry name" value="S_locus_glycop"/>
    <property type="match status" value="2"/>
</dbReference>
<keyword evidence="5" id="KW-0597">Phosphoprotein</keyword>
<dbReference type="HOGENOM" id="CLU_000288_178_5_1"/>
<evidence type="ECO:0000256" key="8">
    <source>
        <dbReference type="ARBA" id="ARBA00022729"/>
    </source>
</evidence>
<evidence type="ECO:0000256" key="11">
    <source>
        <dbReference type="ARBA" id="ARBA00022777"/>
    </source>
</evidence>
<dbReference type="SUPFAM" id="SSF51110">
    <property type="entry name" value="alpha-D-mannose-specific plant lectins"/>
    <property type="match status" value="1"/>
</dbReference>
<keyword evidence="3" id="KW-1003">Cell membrane</keyword>
<dbReference type="FunFam" id="3.30.200.20:FF:000370">
    <property type="entry name" value="Receptor-like protein kinase 4"/>
    <property type="match status" value="1"/>
</dbReference>
<dbReference type="GO" id="GO:0005524">
    <property type="term" value="F:ATP binding"/>
    <property type="evidence" value="ECO:0007669"/>
    <property type="project" value="UniProtKB-UniRule"/>
</dbReference>
<evidence type="ECO:0000256" key="20">
    <source>
        <dbReference type="PROSITE-ProRule" id="PRU10141"/>
    </source>
</evidence>
<name>A0A0E0CBD2_9ORYZ</name>
<dbReference type="InterPro" id="IPR017441">
    <property type="entry name" value="Protein_kinase_ATP_BS"/>
</dbReference>
<reference evidence="25" key="1">
    <citation type="submission" date="2015-04" db="UniProtKB">
        <authorList>
            <consortium name="EnsemblPlants"/>
        </authorList>
    </citation>
    <scope>IDENTIFICATION</scope>
</reference>
<feature type="domain" description="Protein kinase" evidence="22">
    <location>
        <begin position="906"/>
        <end position="1178"/>
    </location>
</feature>
<evidence type="ECO:0000256" key="15">
    <source>
        <dbReference type="ARBA" id="ARBA00023157"/>
    </source>
</evidence>
<evidence type="ECO:0000259" key="22">
    <source>
        <dbReference type="PROSITE" id="PS50011"/>
    </source>
</evidence>
<evidence type="ECO:0000256" key="17">
    <source>
        <dbReference type="ARBA" id="ARBA00023180"/>
    </source>
</evidence>
<dbReference type="EnsemblPlants" id="OMERI01G36940.1">
    <property type="protein sequence ID" value="OMERI01G36940.1"/>
    <property type="gene ID" value="OMERI01G36940"/>
</dbReference>
<keyword evidence="13 21" id="KW-1133">Transmembrane helix</keyword>
<evidence type="ECO:0000313" key="25">
    <source>
        <dbReference type="EnsemblPlants" id="OMERI01G36940.1"/>
    </source>
</evidence>
<proteinExistence type="predicted"/>
<dbReference type="GO" id="GO:0051707">
    <property type="term" value="P:response to other organism"/>
    <property type="evidence" value="ECO:0007669"/>
    <property type="project" value="UniProtKB-ARBA"/>
</dbReference>
<dbReference type="InterPro" id="IPR000719">
    <property type="entry name" value="Prot_kinase_dom"/>
</dbReference>
<feature type="transmembrane region" description="Helical" evidence="21">
    <location>
        <begin position="856"/>
        <end position="878"/>
    </location>
</feature>
<comment type="catalytic activity">
    <reaction evidence="19">
        <text>L-seryl-[protein] + ATP = O-phospho-L-seryl-[protein] + ADP + H(+)</text>
        <dbReference type="Rhea" id="RHEA:17989"/>
        <dbReference type="Rhea" id="RHEA-COMP:9863"/>
        <dbReference type="Rhea" id="RHEA-COMP:11604"/>
        <dbReference type="ChEBI" id="CHEBI:15378"/>
        <dbReference type="ChEBI" id="CHEBI:29999"/>
        <dbReference type="ChEBI" id="CHEBI:30616"/>
        <dbReference type="ChEBI" id="CHEBI:83421"/>
        <dbReference type="ChEBI" id="CHEBI:456216"/>
        <dbReference type="EC" id="2.7.11.1"/>
    </reaction>
</comment>
<sequence>MSGQTQAWVWVDAAQAWVLYFSQPKLMCGVYGICGAYSKCSSNAVLSCTCLKGFSESPRNGNPGNQTAGCRKNVPLQCGHSDSAKVKNQDGFYMIGGAHLPGKAQGTDAANVHSCWLPQNFLTQEGRNIGIGIIIVGLTVFITRNFTEKLGAGSFGSMFKGIIPDTATVAVKRLEGLRQGEKEFRAEVSTIGKIHHKNLIRLLGFCCGGSKMLLVYEYMPNGSLDQHLFGKSNLTLSWTTRYQIAVGIAKGLAYVHEGCRDCIIHCDIKPQNILLDESFVPKVADFGLSKLIGHDFSRVLTSMRGTLGYLAPEWLSGQAITSKAHVFSYGMMLFEIISGKRNIEHGASTSSSMLIAEEIPKGGEVHRLFDPELVGDSNPEELDRVCKVACWCIQNHPDCRPSMREIIQILEVLKPVETPPVPRYLKLLAYESPLHAADTLTAEQPLSGDQKLISQDGKFALGFFQPAAGGSSSRWYIGIWYNKIPVQTVVWVANRDKPITDPASSNLTILNDGNIVLLVNHSESPVWSTNIANNTIASSPVAVLLDSGNLVVRHESNTSEVLWQSFDDFTDTWLPGNKLSRNKKTGVIKRMISWKDRADPAPGMFSIQLDPSGATQYILLWNSSSVYWASGNWTGNTYTGVPELSPTNSDPNSAYTFQFVDNDQETYFNYTVKNDAQLTRGVIDVSGHFQAWVWADAAQAWQLFFAQPKAKCSVYGMCGAYSKCSENAELSCSCLKGFSESYPNSWRLGDQTAGCRRNLPLQCGNNGSVKAKQDRFFMISSVKLPDMAHTRDVTNVHNCELTCLKNCSCSAYSYNGTCLLWYNGLINLQDNMGELSNSIFIRLSASELPQSGKKKWWIVGIIIGGLVLSSGVSILYFLGRRRTIGINRDDGKLITFKYNELQFLTRNFSERLGVGSFGSVYKGILPDATTLAVKKLEGLRQGEKQFRAEVSTIGNIQHINLIQLLGFCSEGAKRLLVYEYMPNGSLDHHLFQNNSAISSWKRRYQIAIGIAKGLAYLHDGCRDCIIHCDIKPQNILLDMSFTPKVADFGMAKLLGRDFSRVLTSIRGTIGYLAPEWISGESITTKADVFSYGMMLFEIISRKRNLTQTETRTEIFFPVLVARKLVQGEVLTLLDSELVDDANLEELERACKVACWCIQDDESSRPTMAEVLQMLEGLVDIEVPPAPRYLQVLAEGAASKT</sequence>
<dbReference type="InterPro" id="IPR001480">
    <property type="entry name" value="Bulb-type_lectin_dom"/>
</dbReference>
<dbReference type="CDD" id="cd01098">
    <property type="entry name" value="PAN_AP_plant"/>
    <property type="match status" value="1"/>
</dbReference>
<evidence type="ECO:0000256" key="18">
    <source>
        <dbReference type="ARBA" id="ARBA00047899"/>
    </source>
</evidence>
<feature type="binding site" evidence="20">
    <location>
        <position position="935"/>
    </location>
    <ligand>
        <name>ATP</name>
        <dbReference type="ChEBI" id="CHEBI:30616"/>
    </ligand>
</feature>
<dbReference type="PANTHER" id="PTHR47974:SF19">
    <property type="entry name" value="RECEPTOR-LIKE SERINE_THREONINE-PROTEIN KINASE"/>
    <property type="match status" value="1"/>
</dbReference>
<dbReference type="InterPro" id="IPR003609">
    <property type="entry name" value="Pan_app"/>
</dbReference>
<accession>A0A0E0CBD2</accession>
<dbReference type="Gene3D" id="1.10.510.10">
    <property type="entry name" value="Transferase(Phosphotransferase) domain 1"/>
    <property type="match status" value="2"/>
</dbReference>
<dbReference type="InterPro" id="IPR000858">
    <property type="entry name" value="S_locus_glycoprot_dom"/>
</dbReference>
<keyword evidence="14 21" id="KW-0472">Membrane</keyword>
<keyword evidence="6" id="KW-0808">Transferase</keyword>
<evidence type="ECO:0000256" key="7">
    <source>
        <dbReference type="ARBA" id="ARBA00022692"/>
    </source>
</evidence>
<keyword evidence="7 21" id="KW-0812">Transmembrane</keyword>
<dbReference type="GO" id="GO:0004674">
    <property type="term" value="F:protein serine/threonine kinase activity"/>
    <property type="evidence" value="ECO:0007669"/>
    <property type="project" value="UniProtKB-KW"/>
</dbReference>
<dbReference type="SUPFAM" id="SSF56112">
    <property type="entry name" value="Protein kinase-like (PK-like)"/>
    <property type="match status" value="2"/>
</dbReference>
<dbReference type="Pfam" id="PF08276">
    <property type="entry name" value="PAN_2"/>
    <property type="match status" value="1"/>
</dbReference>
<evidence type="ECO:0000256" key="19">
    <source>
        <dbReference type="ARBA" id="ARBA00048679"/>
    </source>
</evidence>
<evidence type="ECO:0000259" key="24">
    <source>
        <dbReference type="PROSITE" id="PS50948"/>
    </source>
</evidence>
<evidence type="ECO:0000256" key="2">
    <source>
        <dbReference type="ARBA" id="ARBA00012513"/>
    </source>
</evidence>
<dbReference type="eggNOG" id="ENOG502QUMK">
    <property type="taxonomic scope" value="Eukaryota"/>
</dbReference>
<keyword evidence="4" id="KW-0723">Serine/threonine-protein kinase</keyword>
<feature type="domain" description="Bulb-type lectin" evidence="23">
    <location>
        <begin position="437"/>
        <end position="565"/>
    </location>
</feature>
<dbReference type="AlphaFoldDB" id="A0A0E0CBD2"/>
<dbReference type="EC" id="2.7.11.1" evidence="2"/>
<dbReference type="FunFam" id="3.30.200.20:FF:000178">
    <property type="entry name" value="serine/threonine-protein kinase PBS1-like"/>
    <property type="match status" value="1"/>
</dbReference>
<dbReference type="Pfam" id="PF00069">
    <property type="entry name" value="Pkinase"/>
    <property type="match status" value="2"/>
</dbReference>
<protein>
    <recommendedName>
        <fullName evidence="2">non-specific serine/threonine protein kinase</fullName>
        <ecNumber evidence="2">2.7.11.1</ecNumber>
    </recommendedName>
</protein>
<evidence type="ECO:0000256" key="1">
    <source>
        <dbReference type="ARBA" id="ARBA00004251"/>
    </source>
</evidence>
<evidence type="ECO:0000313" key="26">
    <source>
        <dbReference type="Proteomes" id="UP000008021"/>
    </source>
</evidence>
<feature type="domain" description="Protein kinase" evidence="22">
    <location>
        <begin position="144"/>
        <end position="413"/>
    </location>
</feature>
<reference evidence="25" key="2">
    <citation type="submission" date="2018-05" db="EMBL/GenBank/DDBJ databases">
        <title>OmerRS3 (Oryza meridionalis Reference Sequence Version 3).</title>
        <authorList>
            <person name="Zhang J."/>
            <person name="Kudrna D."/>
            <person name="Lee S."/>
            <person name="Talag J."/>
            <person name="Welchert J."/>
            <person name="Wing R.A."/>
        </authorList>
    </citation>
    <scope>NUCLEOTIDE SEQUENCE [LARGE SCALE GENOMIC DNA]</scope>
    <source>
        <strain evidence="25">cv. OR44</strain>
    </source>
</reference>